<keyword evidence="12" id="KW-1185">Reference proteome</keyword>
<evidence type="ECO:0000256" key="2">
    <source>
        <dbReference type="ARBA" id="ARBA00022714"/>
    </source>
</evidence>
<sequence>MSVRRLAAEQPEGFAFTPENLDWAKAEIKKYPEGRQASAVLSLLWRAQEQMGGWISEPALRAVADMLGMAYIRVYEIVTFYTMFNLAPVGRYYVQVCGTTPCMLRGAEDIKDACRKHIGPKDTVSKDGMFSWTEVECLGACVNAPMAQINKYYYEDLTPENFESILKRLRKGEHVEPGPQNGRKTSAPLSGPNTLTDASIYANDTSGPAFGCAGPALVDAEAKRPGAAANVREAAVPKPPLKKPSVKKPRPS</sequence>
<feature type="region of interest" description="Disordered" evidence="10">
    <location>
        <begin position="222"/>
        <end position="252"/>
    </location>
</feature>
<dbReference type="PANTHER" id="PTHR10371:SF3">
    <property type="entry name" value="NADH DEHYDROGENASE [UBIQUINONE] FLAVOPROTEIN 2, MITOCHONDRIAL"/>
    <property type="match status" value="1"/>
</dbReference>
<evidence type="ECO:0000256" key="10">
    <source>
        <dbReference type="SAM" id="MobiDB-lite"/>
    </source>
</evidence>
<evidence type="ECO:0000256" key="5">
    <source>
        <dbReference type="ARBA" id="ARBA00023004"/>
    </source>
</evidence>
<keyword evidence="4" id="KW-1278">Translocase</keyword>
<name>A0A1E3VL74_9HYPH</name>
<dbReference type="EMBL" id="LPWD01000466">
    <property type="protein sequence ID" value="ODR94289.1"/>
    <property type="molecule type" value="Genomic_DNA"/>
</dbReference>
<evidence type="ECO:0000256" key="4">
    <source>
        <dbReference type="ARBA" id="ARBA00022967"/>
    </source>
</evidence>
<dbReference type="InterPro" id="IPR002023">
    <property type="entry name" value="NuoE-like"/>
</dbReference>
<dbReference type="GO" id="GO:0008324">
    <property type="term" value="F:monoatomic cation transmembrane transporter activity"/>
    <property type="evidence" value="ECO:0007669"/>
    <property type="project" value="UniProtKB-ARBA"/>
</dbReference>
<keyword evidence="7" id="KW-0520">NAD</keyword>
<organism evidence="11 12">
    <name type="scientific">Methyloceanibacter marginalis</name>
    <dbReference type="NCBI Taxonomy" id="1774971"/>
    <lineage>
        <taxon>Bacteria</taxon>
        <taxon>Pseudomonadati</taxon>
        <taxon>Pseudomonadota</taxon>
        <taxon>Alphaproteobacteria</taxon>
        <taxon>Hyphomicrobiales</taxon>
        <taxon>Hyphomicrobiaceae</taxon>
        <taxon>Methyloceanibacter</taxon>
    </lineage>
</organism>
<dbReference type="InterPro" id="IPR041921">
    <property type="entry name" value="NuoE_N"/>
</dbReference>
<dbReference type="GO" id="GO:0098796">
    <property type="term" value="C:membrane protein complex"/>
    <property type="evidence" value="ECO:0007669"/>
    <property type="project" value="UniProtKB-ARBA"/>
</dbReference>
<dbReference type="GO" id="GO:0003954">
    <property type="term" value="F:NADH dehydrogenase activity"/>
    <property type="evidence" value="ECO:0007669"/>
    <property type="project" value="TreeGrafter"/>
</dbReference>
<comment type="cofactor">
    <cofactor evidence="8">
        <name>[2Fe-2S] cluster</name>
        <dbReference type="ChEBI" id="CHEBI:190135"/>
    </cofactor>
</comment>
<protein>
    <submittedName>
        <fullName evidence="11">NADH-quinone oxidoreductase</fullName>
    </submittedName>
</protein>
<dbReference type="GO" id="GO:1902494">
    <property type="term" value="C:catalytic complex"/>
    <property type="evidence" value="ECO:0007669"/>
    <property type="project" value="UniProtKB-ARBA"/>
</dbReference>
<dbReference type="OrthoDB" id="9807941at2"/>
<evidence type="ECO:0000256" key="6">
    <source>
        <dbReference type="ARBA" id="ARBA00023014"/>
    </source>
</evidence>
<dbReference type="GO" id="GO:0051537">
    <property type="term" value="F:2 iron, 2 sulfur cluster binding"/>
    <property type="evidence" value="ECO:0007669"/>
    <property type="project" value="UniProtKB-KW"/>
</dbReference>
<dbReference type="FunFam" id="3.40.30.10:FF:000022">
    <property type="entry name" value="NADH dehydrogenase flavoprotein 2, mitochondrial"/>
    <property type="match status" value="1"/>
</dbReference>
<dbReference type="Proteomes" id="UP000095042">
    <property type="component" value="Unassembled WGS sequence"/>
</dbReference>
<feature type="compositionally biased region" description="Basic residues" evidence="10">
    <location>
        <begin position="240"/>
        <end position="252"/>
    </location>
</feature>
<evidence type="ECO:0000256" key="7">
    <source>
        <dbReference type="ARBA" id="ARBA00023027"/>
    </source>
</evidence>
<accession>A0A1E3VL74</accession>
<comment type="caution">
    <text evidence="11">The sequence shown here is derived from an EMBL/GenBank/DDBJ whole genome shotgun (WGS) entry which is preliminary data.</text>
</comment>
<dbReference type="FunFam" id="1.10.10.1590:FF:000001">
    <property type="entry name" value="NADH-quinone oxidoreductase subunit E"/>
    <property type="match status" value="1"/>
</dbReference>
<evidence type="ECO:0000256" key="1">
    <source>
        <dbReference type="ARBA" id="ARBA00010643"/>
    </source>
</evidence>
<gene>
    <name evidence="11" type="ORF">AUC71_05095</name>
</gene>
<evidence type="ECO:0000256" key="8">
    <source>
        <dbReference type="ARBA" id="ARBA00034078"/>
    </source>
</evidence>
<keyword evidence="5" id="KW-0408">Iron</keyword>
<dbReference type="NCBIfam" id="NF005724">
    <property type="entry name" value="PRK07539.1-4"/>
    <property type="match status" value="1"/>
</dbReference>
<feature type="compositionally biased region" description="Polar residues" evidence="10">
    <location>
        <begin position="182"/>
        <end position="200"/>
    </location>
</feature>
<keyword evidence="3" id="KW-0479">Metal-binding</keyword>
<comment type="similarity">
    <text evidence="1">Belongs to the complex I 24 kDa subunit family.</text>
</comment>
<comment type="catalytic activity">
    <reaction evidence="9">
        <text>a quinone + NADH + 5 H(+)(in) = a quinol + NAD(+) + 4 H(+)(out)</text>
        <dbReference type="Rhea" id="RHEA:57888"/>
        <dbReference type="ChEBI" id="CHEBI:15378"/>
        <dbReference type="ChEBI" id="CHEBI:24646"/>
        <dbReference type="ChEBI" id="CHEBI:57540"/>
        <dbReference type="ChEBI" id="CHEBI:57945"/>
        <dbReference type="ChEBI" id="CHEBI:132124"/>
    </reaction>
</comment>
<keyword evidence="6" id="KW-0411">Iron-sulfur</keyword>
<dbReference type="GO" id="GO:0098662">
    <property type="term" value="P:inorganic cation transmembrane transport"/>
    <property type="evidence" value="ECO:0007669"/>
    <property type="project" value="UniProtKB-ARBA"/>
</dbReference>
<evidence type="ECO:0000256" key="9">
    <source>
        <dbReference type="ARBA" id="ARBA00047712"/>
    </source>
</evidence>
<feature type="region of interest" description="Disordered" evidence="10">
    <location>
        <begin position="173"/>
        <end position="200"/>
    </location>
</feature>
<evidence type="ECO:0000313" key="11">
    <source>
        <dbReference type="EMBL" id="ODR94289.1"/>
    </source>
</evidence>
<dbReference type="GO" id="GO:0031967">
    <property type="term" value="C:organelle envelope"/>
    <property type="evidence" value="ECO:0007669"/>
    <property type="project" value="UniProtKB-ARBA"/>
</dbReference>
<proteinExistence type="inferred from homology"/>
<dbReference type="GO" id="GO:0022890">
    <property type="term" value="F:inorganic cation transmembrane transporter activity"/>
    <property type="evidence" value="ECO:0007669"/>
    <property type="project" value="UniProtKB-ARBA"/>
</dbReference>
<dbReference type="Pfam" id="PF01257">
    <property type="entry name" value="2Fe-2S_thioredx"/>
    <property type="match status" value="1"/>
</dbReference>
<evidence type="ECO:0000256" key="3">
    <source>
        <dbReference type="ARBA" id="ARBA00022723"/>
    </source>
</evidence>
<dbReference type="PANTHER" id="PTHR10371">
    <property type="entry name" value="NADH DEHYDROGENASE UBIQUINONE FLAVOPROTEIN 2, MITOCHONDRIAL"/>
    <property type="match status" value="1"/>
</dbReference>
<dbReference type="PROSITE" id="PS01099">
    <property type="entry name" value="COMPLEX1_24K"/>
    <property type="match status" value="1"/>
</dbReference>
<dbReference type="CDD" id="cd03064">
    <property type="entry name" value="TRX_Fd_NuoE"/>
    <property type="match status" value="1"/>
</dbReference>
<dbReference type="GO" id="GO:0046872">
    <property type="term" value="F:metal ion binding"/>
    <property type="evidence" value="ECO:0007669"/>
    <property type="project" value="UniProtKB-KW"/>
</dbReference>
<reference evidence="11 12" key="1">
    <citation type="journal article" date="2016" name="Environ. Microbiol.">
        <title>New Methyloceanibacter diversity from North Sea sediments includes methanotroph containing solely the soluble methane monooxygenase.</title>
        <authorList>
            <person name="Vekeman B."/>
            <person name="Kerckhof F.M."/>
            <person name="Cremers G."/>
            <person name="de Vos P."/>
            <person name="Vandamme P."/>
            <person name="Boon N."/>
            <person name="Op den Camp H.J."/>
            <person name="Heylen K."/>
        </authorList>
    </citation>
    <scope>NUCLEOTIDE SEQUENCE [LARGE SCALE GENOMIC DNA]</scope>
    <source>
        <strain evidence="11 12">R-67177</strain>
    </source>
</reference>
<dbReference type="Gene3D" id="3.40.30.10">
    <property type="entry name" value="Glutaredoxin"/>
    <property type="match status" value="1"/>
</dbReference>
<keyword evidence="2" id="KW-0001">2Fe-2S</keyword>
<dbReference type="InterPro" id="IPR036249">
    <property type="entry name" value="Thioredoxin-like_sf"/>
</dbReference>
<dbReference type="GO" id="GO:0031090">
    <property type="term" value="C:organelle membrane"/>
    <property type="evidence" value="ECO:0007669"/>
    <property type="project" value="UniProtKB-ARBA"/>
</dbReference>
<dbReference type="InterPro" id="IPR042128">
    <property type="entry name" value="NuoE_dom"/>
</dbReference>
<dbReference type="GO" id="GO:0022804">
    <property type="term" value="F:active transmembrane transporter activity"/>
    <property type="evidence" value="ECO:0007669"/>
    <property type="project" value="UniProtKB-ARBA"/>
</dbReference>
<evidence type="ECO:0000313" key="12">
    <source>
        <dbReference type="Proteomes" id="UP000095042"/>
    </source>
</evidence>
<dbReference type="RefSeq" id="WP_069625192.1">
    <property type="nucleotide sequence ID" value="NZ_LPWD01000466.1"/>
</dbReference>
<dbReference type="NCBIfam" id="TIGR01958">
    <property type="entry name" value="nuoE_fam"/>
    <property type="match status" value="1"/>
</dbReference>
<dbReference type="AlphaFoldDB" id="A0A1E3VL74"/>
<dbReference type="SUPFAM" id="SSF52833">
    <property type="entry name" value="Thioredoxin-like"/>
    <property type="match status" value="1"/>
</dbReference>
<dbReference type="Gene3D" id="1.10.10.1590">
    <property type="entry name" value="NADH-quinone oxidoreductase subunit E"/>
    <property type="match status" value="1"/>
</dbReference>